<dbReference type="Pfam" id="PF07730">
    <property type="entry name" value="HisKA_3"/>
    <property type="match status" value="1"/>
</dbReference>
<feature type="transmembrane region" description="Helical" evidence="5">
    <location>
        <begin position="120"/>
        <end position="144"/>
    </location>
</feature>
<accession>A0ABP7CZU0</accession>
<proteinExistence type="predicted"/>
<dbReference type="PANTHER" id="PTHR24421">
    <property type="entry name" value="NITRATE/NITRITE SENSOR PROTEIN NARX-RELATED"/>
    <property type="match status" value="1"/>
</dbReference>
<keyword evidence="5" id="KW-0812">Transmembrane</keyword>
<dbReference type="InterPro" id="IPR011712">
    <property type="entry name" value="Sig_transdc_His_kin_sub3_dim/P"/>
</dbReference>
<dbReference type="PANTHER" id="PTHR24421:SF63">
    <property type="entry name" value="SENSOR HISTIDINE KINASE DESK"/>
    <property type="match status" value="1"/>
</dbReference>
<dbReference type="CDD" id="cd16917">
    <property type="entry name" value="HATPase_UhpB-NarQ-NarX-like"/>
    <property type="match status" value="1"/>
</dbReference>
<feature type="transmembrane region" description="Helical" evidence="5">
    <location>
        <begin position="55"/>
        <end position="79"/>
    </location>
</feature>
<gene>
    <name evidence="7" type="ORF">GCM10022377_08000</name>
</gene>
<dbReference type="Proteomes" id="UP001501536">
    <property type="component" value="Unassembled WGS sequence"/>
</dbReference>
<name>A0ABP7CZU0_9MICC</name>
<evidence type="ECO:0000256" key="3">
    <source>
        <dbReference type="ARBA" id="ARBA00023012"/>
    </source>
</evidence>
<dbReference type="Gene3D" id="3.30.565.10">
    <property type="entry name" value="Histidine kinase-like ATPase, C-terminal domain"/>
    <property type="match status" value="1"/>
</dbReference>
<feature type="transmembrane region" description="Helical" evidence="5">
    <location>
        <begin position="27"/>
        <end position="49"/>
    </location>
</feature>
<evidence type="ECO:0000256" key="5">
    <source>
        <dbReference type="SAM" id="Phobius"/>
    </source>
</evidence>
<keyword evidence="1" id="KW-0808">Transferase</keyword>
<evidence type="ECO:0000256" key="2">
    <source>
        <dbReference type="ARBA" id="ARBA00022777"/>
    </source>
</evidence>
<evidence type="ECO:0000313" key="8">
    <source>
        <dbReference type="Proteomes" id="UP001501536"/>
    </source>
</evidence>
<dbReference type="InterPro" id="IPR036890">
    <property type="entry name" value="HATPase_C_sf"/>
</dbReference>
<keyword evidence="5" id="KW-1133">Transmembrane helix</keyword>
<evidence type="ECO:0000313" key="7">
    <source>
        <dbReference type="EMBL" id="GAA3697507.1"/>
    </source>
</evidence>
<feature type="transmembrane region" description="Helical" evidence="5">
    <location>
        <begin position="156"/>
        <end position="175"/>
    </location>
</feature>
<dbReference type="EMBL" id="BAABCJ010000001">
    <property type="protein sequence ID" value="GAA3697507.1"/>
    <property type="molecule type" value="Genomic_DNA"/>
</dbReference>
<feature type="domain" description="Signal transduction histidine kinase subgroup 3 dimerisation and phosphoacceptor" evidence="6">
    <location>
        <begin position="194"/>
        <end position="260"/>
    </location>
</feature>
<dbReference type="InterPro" id="IPR050482">
    <property type="entry name" value="Sensor_HK_TwoCompSys"/>
</dbReference>
<keyword evidence="8" id="KW-1185">Reference proteome</keyword>
<evidence type="ECO:0000256" key="1">
    <source>
        <dbReference type="ARBA" id="ARBA00022679"/>
    </source>
</evidence>
<evidence type="ECO:0000259" key="6">
    <source>
        <dbReference type="Pfam" id="PF07730"/>
    </source>
</evidence>
<feature type="region of interest" description="Disordered" evidence="4">
    <location>
        <begin position="1"/>
        <end position="21"/>
    </location>
</feature>
<organism evidence="7 8">
    <name type="scientific">Zhihengliuella alba</name>
    <dbReference type="NCBI Taxonomy" id="547018"/>
    <lineage>
        <taxon>Bacteria</taxon>
        <taxon>Bacillati</taxon>
        <taxon>Actinomycetota</taxon>
        <taxon>Actinomycetes</taxon>
        <taxon>Micrococcales</taxon>
        <taxon>Micrococcaceae</taxon>
        <taxon>Zhihengliuella</taxon>
    </lineage>
</organism>
<keyword evidence="5" id="KW-0472">Membrane</keyword>
<dbReference type="SUPFAM" id="SSF55874">
    <property type="entry name" value="ATPase domain of HSP90 chaperone/DNA topoisomerase II/histidine kinase"/>
    <property type="match status" value="1"/>
</dbReference>
<evidence type="ECO:0000256" key="4">
    <source>
        <dbReference type="SAM" id="MobiDB-lite"/>
    </source>
</evidence>
<comment type="caution">
    <text evidence="7">The sequence shown here is derived from an EMBL/GenBank/DDBJ whole genome shotgun (WGS) entry which is preliminary data.</text>
</comment>
<keyword evidence="3" id="KW-0902">Two-component regulatory system</keyword>
<reference evidence="8" key="1">
    <citation type="journal article" date="2019" name="Int. J. Syst. Evol. Microbiol.">
        <title>The Global Catalogue of Microorganisms (GCM) 10K type strain sequencing project: providing services to taxonomists for standard genome sequencing and annotation.</title>
        <authorList>
            <consortium name="The Broad Institute Genomics Platform"/>
            <consortium name="The Broad Institute Genome Sequencing Center for Infectious Disease"/>
            <person name="Wu L."/>
            <person name="Ma J."/>
        </authorList>
    </citation>
    <scope>NUCLEOTIDE SEQUENCE [LARGE SCALE GENOMIC DNA]</scope>
    <source>
        <strain evidence="8">JCM 16961</strain>
    </source>
</reference>
<keyword evidence="2" id="KW-0418">Kinase</keyword>
<sequence length="376" mass="39837">MIDQRTRPAETGRMTHMETPAHPKRPLAGVFYAAIWLLFLGFPLVSALSGPAGPGWTTVAVVATVAFAAVYIWLFWVLSGADIGVPPARRVLLVGTLLLAVLAGLATPAAGAWVSAFTPFLAAVLIFTLPLVPGLAAGGLVWLIPSAVATEFSGTLWTLLGPGFGVAVIVFARLMEHNEQRARDAQNHLQVAAERNAIARDVHDVLGHSLTVLSIKAQLARRLLDIDPDRAREELDQIDALARESLGQIRSTVTRLRTPSLASEVEAARTALAAAGIEADVVIGPDVRDDGGDLFAWAIREGVTNTVRHSGATRCRIEVRPGTLTIADDGAGFAGSEPGSGLRGLRERARAVGARVDLRPTHPDGDRPGSTLEVTR</sequence>
<dbReference type="Gene3D" id="1.20.5.1930">
    <property type="match status" value="1"/>
</dbReference>
<feature type="transmembrane region" description="Helical" evidence="5">
    <location>
        <begin position="91"/>
        <end position="114"/>
    </location>
</feature>
<protein>
    <recommendedName>
        <fullName evidence="6">Signal transduction histidine kinase subgroup 3 dimerisation and phosphoacceptor domain-containing protein</fullName>
    </recommendedName>
</protein>